<proteinExistence type="predicted"/>
<protein>
    <submittedName>
        <fullName evidence="1">Uncharacterized protein</fullName>
    </submittedName>
</protein>
<dbReference type="Proteomes" id="UP000603457">
    <property type="component" value="Unassembled WGS sequence"/>
</dbReference>
<gene>
    <name evidence="1" type="ORF">H6G74_27995</name>
</gene>
<evidence type="ECO:0000313" key="2">
    <source>
        <dbReference type="Proteomes" id="UP000603457"/>
    </source>
</evidence>
<accession>A0ABR8G4N4</accession>
<keyword evidence="2" id="KW-1185">Reference proteome</keyword>
<organism evidence="1 2">
    <name type="scientific">Nostoc spongiaeforme FACHB-130</name>
    <dbReference type="NCBI Taxonomy" id="1357510"/>
    <lineage>
        <taxon>Bacteria</taxon>
        <taxon>Bacillati</taxon>
        <taxon>Cyanobacteriota</taxon>
        <taxon>Cyanophyceae</taxon>
        <taxon>Nostocales</taxon>
        <taxon>Nostocaceae</taxon>
        <taxon>Nostoc</taxon>
    </lineage>
</organism>
<name>A0ABR8G4N4_9NOSO</name>
<comment type="caution">
    <text evidence="1">The sequence shown here is derived from an EMBL/GenBank/DDBJ whole genome shotgun (WGS) entry which is preliminary data.</text>
</comment>
<evidence type="ECO:0000313" key="1">
    <source>
        <dbReference type="EMBL" id="MBD2598139.1"/>
    </source>
</evidence>
<reference evidence="1 2" key="1">
    <citation type="journal article" date="2020" name="ISME J.">
        <title>Comparative genomics reveals insights into cyanobacterial evolution and habitat adaptation.</title>
        <authorList>
            <person name="Chen M.Y."/>
            <person name="Teng W.K."/>
            <person name="Zhao L."/>
            <person name="Hu C.X."/>
            <person name="Zhou Y.K."/>
            <person name="Han B.P."/>
            <person name="Song L.R."/>
            <person name="Shu W.S."/>
        </authorList>
    </citation>
    <scope>NUCLEOTIDE SEQUENCE [LARGE SCALE GENOMIC DNA]</scope>
    <source>
        <strain evidence="1 2">FACHB-130</strain>
    </source>
</reference>
<sequence length="56" mass="6316">MSNSDGLSKPQTLMIQAKINFYIEGWSLGVSPKPEQKLWAEWNKPVVLGDGSCCFW</sequence>
<dbReference type="EMBL" id="JACJTB010000061">
    <property type="protein sequence ID" value="MBD2598139.1"/>
    <property type="molecule type" value="Genomic_DNA"/>
</dbReference>